<evidence type="ECO:0000313" key="1">
    <source>
        <dbReference type="EMBL" id="AWG24893.1"/>
    </source>
</evidence>
<accession>A0A2S1LMA8</accession>
<dbReference type="Proteomes" id="UP000244677">
    <property type="component" value="Chromosome"/>
</dbReference>
<organism evidence="1 2">
    <name type="scientific">Flavobacterium kingsejongi</name>
    <dbReference type="NCBI Taxonomy" id="1678728"/>
    <lineage>
        <taxon>Bacteria</taxon>
        <taxon>Pseudomonadati</taxon>
        <taxon>Bacteroidota</taxon>
        <taxon>Flavobacteriia</taxon>
        <taxon>Flavobacteriales</taxon>
        <taxon>Flavobacteriaceae</taxon>
        <taxon>Flavobacterium</taxon>
    </lineage>
</organism>
<proteinExistence type="predicted"/>
<protein>
    <submittedName>
        <fullName evidence="1">Uncharacterized protein</fullName>
    </submittedName>
</protein>
<dbReference type="AlphaFoldDB" id="A0A2S1LMA8"/>
<gene>
    <name evidence="1" type="ORF">FK004_06435</name>
</gene>
<keyword evidence="2" id="KW-1185">Reference proteome</keyword>
<dbReference type="KEGG" id="fki:FK004_06435"/>
<name>A0A2S1LMA8_9FLAO</name>
<reference evidence="1 2" key="1">
    <citation type="submission" date="2017-04" db="EMBL/GenBank/DDBJ databases">
        <title>Complete genome sequence of Flavobacterium kingsejong AJ004.</title>
        <authorList>
            <person name="Lee P.C."/>
        </authorList>
    </citation>
    <scope>NUCLEOTIDE SEQUENCE [LARGE SCALE GENOMIC DNA]</scope>
    <source>
        <strain evidence="1 2">AJ004</strain>
    </source>
</reference>
<sequence>MIPVFLQQKRIMDAAALINEHTKMVQQGLLSVSAEQRKNLTNTLLGFYFLLPGFEQTLRDYLKINIDKQNLINDIKNDRLEKYRSAIEKCHATFDEYADDFQEVDRIDILIIEAFSNAISDLKNAANTLGLFIGIIDILDYYEAFSDNPEYWNNLLENEISYQRELLAGLKTNENLNSLGYPERYETVLFDTL</sequence>
<dbReference type="EMBL" id="CP020919">
    <property type="protein sequence ID" value="AWG24893.1"/>
    <property type="molecule type" value="Genomic_DNA"/>
</dbReference>
<evidence type="ECO:0000313" key="2">
    <source>
        <dbReference type="Proteomes" id="UP000244677"/>
    </source>
</evidence>